<reference evidence="2 3" key="1">
    <citation type="journal article" date="2022" name="Nat. Ecol. Evol.">
        <title>A masculinizing supergene underlies an exaggerated male reproductive morph in a spider.</title>
        <authorList>
            <person name="Hendrickx F."/>
            <person name="De Corte Z."/>
            <person name="Sonet G."/>
            <person name="Van Belleghem S.M."/>
            <person name="Kostlbacher S."/>
            <person name="Vangestel C."/>
        </authorList>
    </citation>
    <scope>NUCLEOTIDE SEQUENCE [LARGE SCALE GENOMIC DNA]</scope>
    <source>
        <strain evidence="2">W744_W776</strain>
    </source>
</reference>
<dbReference type="EMBL" id="JAFNEN010000792">
    <property type="protein sequence ID" value="KAG8177278.1"/>
    <property type="molecule type" value="Genomic_DNA"/>
</dbReference>
<dbReference type="GO" id="GO:0005615">
    <property type="term" value="C:extracellular space"/>
    <property type="evidence" value="ECO:0007669"/>
    <property type="project" value="TreeGrafter"/>
</dbReference>
<sequence length="833" mass="88654">MKFFVFVVIFSALETKIFAKSLKERSVDETAGSTHTCDYDGHSYALGASLPTGHLCLDCKCTEDFVEASDRHCQVIQCPQTDHLDRGCLPVYNATDCCPSDWNCDGASEVQTTCDPRYFKHYLAKGCEPVYEVEGAECPSRFSCPTAIPEEDPGVCTYKDNTFEIGKRIRTSNPCERCYCRQGWDKNAAAEIVCAGAECFGDMRPLNDSCYQVFEQDHCCSSGTQCVPDDVELKSGDAVEHPPTTCEYGGRTYHPGQRIYPDEDPCLVCTCGEGWTGDVQTDPHCRRHECTLERKLKQLRSGCIPIYHEATCCPIELYCGENYHNTTTPLATPEEIDAGKSCDFKGGHYSIGQVLDIAHPTHCVTCRCSTPPDFTCVHKSCPRPSNPRCVSSYVPGSCCPKYDCPESGPLRAAPARAPPSYNCSPVKCPAGCTEVTVHNSCSFCKCATKVCAPPKCDAECTLEAVDGGCPTCKCAADKGTIVAPVLHCSPVKCPDNCYQVTPSNGCPVCACGPLCTPPKCDAPCRVTRDVNGGECPACEYPAESGGLQCSPVQCPPGCKEVVGEEGCPSCNCPVLCSPPKCDPGCQVETTAPLGKCPGCVCAGQKPAVHCSPVNCGPLCHEAYDGVNGCPTCICDPVCSPPVCTEGCHLEYNPSSGPCPHCACGDAVKDNCPRLTCGPGCHKRPGFDGCPTCECGPQCAAPKCDGLGCHLEFDMTAGPCAACVCTGDDTNRHYQCATPMCASGCTVDYSTSPCPSCNCNGTSGIGGVAQVQCSPPNCDAGCRIDYTTKPCPSCSCVRHAQGSATVMCSPPKCEARLFHIDIISGLSCRLRLLR</sequence>
<proteinExistence type="predicted"/>
<dbReference type="PANTHER" id="PTHR46252:SF3">
    <property type="entry name" value="KIELIN_CHORDIN-LIKE PROTEIN"/>
    <property type="match status" value="1"/>
</dbReference>
<dbReference type="GO" id="GO:0045202">
    <property type="term" value="C:synapse"/>
    <property type="evidence" value="ECO:0007669"/>
    <property type="project" value="UniProtKB-SubCell"/>
</dbReference>
<dbReference type="PANTHER" id="PTHR46252">
    <property type="entry name" value="BRORIN FAMILY MEMBER"/>
    <property type="match status" value="1"/>
</dbReference>
<dbReference type="AlphaFoldDB" id="A0AAV6TZH4"/>
<feature type="chain" id="PRO_5043585787" description="Kielin/chordin-like protein" evidence="1">
    <location>
        <begin position="20"/>
        <end position="833"/>
    </location>
</feature>
<evidence type="ECO:0000256" key="1">
    <source>
        <dbReference type="SAM" id="SignalP"/>
    </source>
</evidence>
<accession>A0AAV6TZH4</accession>
<keyword evidence="1" id="KW-0732">Signal</keyword>
<dbReference type="GO" id="GO:0030514">
    <property type="term" value="P:negative regulation of BMP signaling pathway"/>
    <property type="evidence" value="ECO:0007669"/>
    <property type="project" value="TreeGrafter"/>
</dbReference>
<name>A0AAV6TZH4_9ARAC</name>
<evidence type="ECO:0000313" key="2">
    <source>
        <dbReference type="EMBL" id="KAG8177278.1"/>
    </source>
</evidence>
<evidence type="ECO:0000313" key="3">
    <source>
        <dbReference type="Proteomes" id="UP000827092"/>
    </source>
</evidence>
<evidence type="ECO:0008006" key="4">
    <source>
        <dbReference type="Google" id="ProtNLM"/>
    </source>
</evidence>
<gene>
    <name evidence="2" type="ORF">JTE90_026726</name>
</gene>
<keyword evidence="3" id="KW-1185">Reference proteome</keyword>
<feature type="signal peptide" evidence="1">
    <location>
        <begin position="1"/>
        <end position="19"/>
    </location>
</feature>
<comment type="caution">
    <text evidence="2">The sequence shown here is derived from an EMBL/GenBank/DDBJ whole genome shotgun (WGS) entry which is preliminary data.</text>
</comment>
<protein>
    <recommendedName>
        <fullName evidence="4">Kielin/chordin-like protein</fullName>
    </recommendedName>
</protein>
<organism evidence="2 3">
    <name type="scientific">Oedothorax gibbosus</name>
    <dbReference type="NCBI Taxonomy" id="931172"/>
    <lineage>
        <taxon>Eukaryota</taxon>
        <taxon>Metazoa</taxon>
        <taxon>Ecdysozoa</taxon>
        <taxon>Arthropoda</taxon>
        <taxon>Chelicerata</taxon>
        <taxon>Arachnida</taxon>
        <taxon>Araneae</taxon>
        <taxon>Araneomorphae</taxon>
        <taxon>Entelegynae</taxon>
        <taxon>Araneoidea</taxon>
        <taxon>Linyphiidae</taxon>
        <taxon>Erigoninae</taxon>
        <taxon>Oedothorax</taxon>
    </lineage>
</organism>
<dbReference type="Proteomes" id="UP000827092">
    <property type="component" value="Unassembled WGS sequence"/>
</dbReference>
<dbReference type="GO" id="GO:0032281">
    <property type="term" value="C:AMPA glutamate receptor complex"/>
    <property type="evidence" value="ECO:0007669"/>
    <property type="project" value="TreeGrafter"/>
</dbReference>
<dbReference type="InterPro" id="IPR042979">
    <property type="entry name" value="VWC2/VWC2L"/>
</dbReference>